<dbReference type="EMBL" id="CP035281">
    <property type="protein sequence ID" value="QAT43559.1"/>
    <property type="molecule type" value="Genomic_DNA"/>
</dbReference>
<dbReference type="GO" id="GO:0003677">
    <property type="term" value="F:DNA binding"/>
    <property type="evidence" value="ECO:0007669"/>
    <property type="project" value="UniProtKB-KW"/>
</dbReference>
<keyword evidence="3" id="KW-0804">Transcription</keyword>
<keyword evidence="6" id="KW-1185">Reference proteome</keyword>
<dbReference type="PANTHER" id="PTHR33204">
    <property type="entry name" value="TRANSCRIPTIONAL REGULATOR, MARR FAMILY"/>
    <property type="match status" value="1"/>
</dbReference>
<dbReference type="CDD" id="cd00090">
    <property type="entry name" value="HTH_ARSR"/>
    <property type="match status" value="1"/>
</dbReference>
<dbReference type="Gene3D" id="1.10.10.10">
    <property type="entry name" value="Winged helix-like DNA-binding domain superfamily/Winged helix DNA-binding domain"/>
    <property type="match status" value="1"/>
</dbReference>
<accession>A0A410PX99</accession>
<reference evidence="5 6" key="1">
    <citation type="submission" date="2019-01" db="EMBL/GenBank/DDBJ databases">
        <title>Draft genomes of a novel of Aminipila strains.</title>
        <authorList>
            <person name="Ma S."/>
        </authorList>
    </citation>
    <scope>NUCLEOTIDE SEQUENCE [LARGE SCALE GENOMIC DNA]</scope>
    <source>
        <strain evidence="6">JN-39</strain>
    </source>
</reference>
<proteinExistence type="predicted"/>
<protein>
    <submittedName>
        <fullName evidence="5">Transcriptional regulator</fullName>
    </submittedName>
</protein>
<dbReference type="KEGG" id="amij:EQM06_10195"/>
<gene>
    <name evidence="5" type="ORF">EQM06_10195</name>
</gene>
<keyword evidence="2" id="KW-0238">DNA-binding</keyword>
<evidence type="ECO:0000256" key="1">
    <source>
        <dbReference type="ARBA" id="ARBA00023015"/>
    </source>
</evidence>
<evidence type="ECO:0000313" key="6">
    <source>
        <dbReference type="Proteomes" id="UP000287601"/>
    </source>
</evidence>
<dbReference type="InterPro" id="IPR011991">
    <property type="entry name" value="ArsR-like_HTH"/>
</dbReference>
<dbReference type="Proteomes" id="UP000287601">
    <property type="component" value="Chromosome"/>
</dbReference>
<dbReference type="PROSITE" id="PS51118">
    <property type="entry name" value="HTH_HXLR"/>
    <property type="match status" value="1"/>
</dbReference>
<evidence type="ECO:0000256" key="3">
    <source>
        <dbReference type="ARBA" id="ARBA00023163"/>
    </source>
</evidence>
<organism evidence="5 6">
    <name type="scientific">Aminipila luticellarii</name>
    <dbReference type="NCBI Taxonomy" id="2507160"/>
    <lineage>
        <taxon>Bacteria</taxon>
        <taxon>Bacillati</taxon>
        <taxon>Bacillota</taxon>
        <taxon>Clostridia</taxon>
        <taxon>Peptostreptococcales</taxon>
        <taxon>Anaerovoracaceae</taxon>
        <taxon>Aminipila</taxon>
    </lineage>
</organism>
<evidence type="ECO:0000259" key="4">
    <source>
        <dbReference type="PROSITE" id="PS51118"/>
    </source>
</evidence>
<evidence type="ECO:0000313" key="5">
    <source>
        <dbReference type="EMBL" id="QAT43559.1"/>
    </source>
</evidence>
<feature type="domain" description="HTH hxlR-type" evidence="4">
    <location>
        <begin position="8"/>
        <end position="107"/>
    </location>
</feature>
<dbReference type="PANTHER" id="PTHR33204:SF18">
    <property type="entry name" value="TRANSCRIPTIONAL REGULATORY PROTEIN"/>
    <property type="match status" value="1"/>
</dbReference>
<evidence type="ECO:0000256" key="2">
    <source>
        <dbReference type="ARBA" id="ARBA00023125"/>
    </source>
</evidence>
<dbReference type="InterPro" id="IPR036388">
    <property type="entry name" value="WH-like_DNA-bd_sf"/>
</dbReference>
<dbReference type="AlphaFoldDB" id="A0A410PX99"/>
<dbReference type="InterPro" id="IPR002577">
    <property type="entry name" value="HTH_HxlR"/>
</dbReference>
<dbReference type="OrthoDB" id="9791143at2"/>
<sequence length="112" mass="12785">MRNADHPCARFIRQIIDIFGGKWSFAIICELHTGPKRFNEIRNDLGISTKSLSDVLKNLEANGIVTRTVHSAAPITVEYALTEKGSDFEEVFIKMSEWGMKWLHQSSSEEMR</sequence>
<keyword evidence="1" id="KW-0805">Transcription regulation</keyword>
<name>A0A410PX99_9FIRM</name>
<dbReference type="InterPro" id="IPR036390">
    <property type="entry name" value="WH_DNA-bd_sf"/>
</dbReference>
<dbReference type="Pfam" id="PF01638">
    <property type="entry name" value="HxlR"/>
    <property type="match status" value="1"/>
</dbReference>
<dbReference type="SUPFAM" id="SSF46785">
    <property type="entry name" value="Winged helix' DNA-binding domain"/>
    <property type="match status" value="1"/>
</dbReference>
<dbReference type="RefSeq" id="WP_128746338.1">
    <property type="nucleotide sequence ID" value="NZ_CP035281.1"/>
</dbReference>